<sequence>MMSVTLEDDDEFWNLMTNKSYNYKYDKPNPHSLNLSKFIHLQQISTQIDETIQLVHTCGSNTNDRNPNYTTTWLYKSLKLIDYDQSIQIVGI</sequence>
<evidence type="ECO:0000313" key="1">
    <source>
        <dbReference type="EMBL" id="GME82138.1"/>
    </source>
</evidence>
<reference evidence="1" key="1">
    <citation type="submission" date="2023-04" db="EMBL/GenBank/DDBJ databases">
        <title>Ambrosiozyma monospora NBRC 10751.</title>
        <authorList>
            <person name="Ichikawa N."/>
            <person name="Sato H."/>
            <person name="Tonouchi N."/>
        </authorList>
    </citation>
    <scope>NUCLEOTIDE SEQUENCE</scope>
    <source>
        <strain evidence="1">NBRC 10751</strain>
    </source>
</reference>
<protein>
    <submittedName>
        <fullName evidence="1">Unnamed protein product</fullName>
    </submittedName>
</protein>
<dbReference type="Proteomes" id="UP001165064">
    <property type="component" value="Unassembled WGS sequence"/>
</dbReference>
<evidence type="ECO:0000313" key="2">
    <source>
        <dbReference type="Proteomes" id="UP001165064"/>
    </source>
</evidence>
<accession>A0ACB5T6J0</accession>
<organism evidence="1 2">
    <name type="scientific">Ambrosiozyma monospora</name>
    <name type="common">Yeast</name>
    <name type="synonym">Endomycopsis monosporus</name>
    <dbReference type="NCBI Taxonomy" id="43982"/>
    <lineage>
        <taxon>Eukaryota</taxon>
        <taxon>Fungi</taxon>
        <taxon>Dikarya</taxon>
        <taxon>Ascomycota</taxon>
        <taxon>Saccharomycotina</taxon>
        <taxon>Pichiomycetes</taxon>
        <taxon>Pichiales</taxon>
        <taxon>Pichiaceae</taxon>
        <taxon>Ambrosiozyma</taxon>
    </lineage>
</organism>
<proteinExistence type="predicted"/>
<gene>
    <name evidence="1" type="ORF">Amon02_000533800</name>
</gene>
<comment type="caution">
    <text evidence="1">The sequence shown here is derived from an EMBL/GenBank/DDBJ whole genome shotgun (WGS) entry which is preliminary data.</text>
</comment>
<dbReference type="EMBL" id="BSXS01003901">
    <property type="protein sequence ID" value="GME82138.1"/>
    <property type="molecule type" value="Genomic_DNA"/>
</dbReference>
<name>A0ACB5T6J0_AMBMO</name>
<keyword evidence="2" id="KW-1185">Reference proteome</keyword>